<accession>A0ABX5Y3L6</accession>
<dbReference type="Pfam" id="PF01139">
    <property type="entry name" value="RtcB"/>
    <property type="match status" value="1"/>
</dbReference>
<protein>
    <recommendedName>
        <fullName evidence="8">tRNA-splicing ligase RtcB</fullName>
        <ecNumber evidence="8">6.5.1.-</ecNumber>
    </recommendedName>
</protein>
<organism evidence="9 10">
    <name type="scientific">Stieleria magnilauensis</name>
    <dbReference type="NCBI Taxonomy" id="2527963"/>
    <lineage>
        <taxon>Bacteria</taxon>
        <taxon>Pseudomonadati</taxon>
        <taxon>Planctomycetota</taxon>
        <taxon>Planctomycetia</taxon>
        <taxon>Pirellulales</taxon>
        <taxon>Pirellulaceae</taxon>
        <taxon>Stieleria</taxon>
    </lineage>
</organism>
<dbReference type="PANTHER" id="PTHR11118">
    <property type="entry name" value="RNA-SPLICING LIGASE RTCB HOMOLOG"/>
    <property type="match status" value="1"/>
</dbReference>
<dbReference type="SUPFAM" id="SSF103365">
    <property type="entry name" value="Hypothetical protein PH1602"/>
    <property type="match status" value="1"/>
</dbReference>
<dbReference type="InterPro" id="IPR036025">
    <property type="entry name" value="RtcB-like_sf"/>
</dbReference>
<comment type="similarity">
    <text evidence="8">Belongs to the RtcB family.</text>
</comment>
<evidence type="ECO:0000313" key="10">
    <source>
        <dbReference type="Proteomes" id="UP000318081"/>
    </source>
</evidence>
<proteinExistence type="inferred from homology"/>
<evidence type="ECO:0000256" key="8">
    <source>
        <dbReference type="RuleBase" id="RU371113"/>
    </source>
</evidence>
<keyword evidence="2 8" id="KW-0479">Metal-binding</keyword>
<evidence type="ECO:0000313" key="9">
    <source>
        <dbReference type="EMBL" id="QDV88352.1"/>
    </source>
</evidence>
<keyword evidence="5" id="KW-0342">GTP-binding</keyword>
<keyword evidence="4" id="KW-0692">RNA repair</keyword>
<keyword evidence="6 8" id="KW-0464">Manganese</keyword>
<dbReference type="EC" id="6.5.1.-" evidence="8"/>
<keyword evidence="10" id="KW-1185">Reference proteome</keyword>
<dbReference type="Gene3D" id="3.90.1860.10">
    <property type="entry name" value="tRNA-splicing ligase RtcB"/>
    <property type="match status" value="1"/>
</dbReference>
<dbReference type="EMBL" id="CP036432">
    <property type="protein sequence ID" value="QDV88352.1"/>
    <property type="molecule type" value="Genomic_DNA"/>
</dbReference>
<gene>
    <name evidence="9" type="primary">rtcB_2</name>
    <name evidence="8" type="synonym">rtcB</name>
    <name evidence="9" type="ORF">TBK1r_73840</name>
</gene>
<evidence type="ECO:0000256" key="3">
    <source>
        <dbReference type="ARBA" id="ARBA00022741"/>
    </source>
</evidence>
<keyword evidence="3" id="KW-0547">Nucleotide-binding</keyword>
<evidence type="ECO:0000256" key="2">
    <source>
        <dbReference type="ARBA" id="ARBA00022723"/>
    </source>
</evidence>
<comment type="cofactor">
    <cofactor evidence="8">
        <name>Mn(2+)</name>
        <dbReference type="ChEBI" id="CHEBI:29035"/>
    </cofactor>
    <text evidence="8">Binds 2 manganese ions per subunit.</text>
</comment>
<comment type="subunit">
    <text evidence="8">Monomer.</text>
</comment>
<keyword evidence="1 8" id="KW-0436">Ligase</keyword>
<dbReference type="InterPro" id="IPR001233">
    <property type="entry name" value="RtcB"/>
</dbReference>
<evidence type="ECO:0000256" key="5">
    <source>
        <dbReference type="ARBA" id="ARBA00023134"/>
    </source>
</evidence>
<comment type="catalytic activity">
    <reaction evidence="7">
        <text>a 3'-end 3'-phospho-ribonucleotide-RNA + a 5'-end dephospho-ribonucleoside-RNA + GTP = a ribonucleotidyl-ribonucleotide-RNA + GMP + diphosphate</text>
        <dbReference type="Rhea" id="RHEA:68076"/>
        <dbReference type="Rhea" id="RHEA-COMP:10463"/>
        <dbReference type="Rhea" id="RHEA-COMP:13936"/>
        <dbReference type="Rhea" id="RHEA-COMP:17355"/>
        <dbReference type="ChEBI" id="CHEBI:33019"/>
        <dbReference type="ChEBI" id="CHEBI:37565"/>
        <dbReference type="ChEBI" id="CHEBI:58115"/>
        <dbReference type="ChEBI" id="CHEBI:83062"/>
        <dbReference type="ChEBI" id="CHEBI:138284"/>
        <dbReference type="ChEBI" id="CHEBI:173118"/>
        <dbReference type="EC" id="6.5.1.8"/>
    </reaction>
</comment>
<evidence type="ECO:0000256" key="7">
    <source>
        <dbReference type="ARBA" id="ARBA00047746"/>
    </source>
</evidence>
<dbReference type="GO" id="GO:0016874">
    <property type="term" value="F:ligase activity"/>
    <property type="evidence" value="ECO:0007669"/>
    <property type="project" value="UniProtKB-KW"/>
</dbReference>
<reference evidence="9 10" key="1">
    <citation type="submission" date="2019-02" db="EMBL/GenBank/DDBJ databases">
        <title>Deep-cultivation of Planctomycetes and their phenomic and genomic characterization uncovers novel biology.</title>
        <authorList>
            <person name="Wiegand S."/>
            <person name="Jogler M."/>
            <person name="Boedeker C."/>
            <person name="Pinto D."/>
            <person name="Vollmers J."/>
            <person name="Rivas-Marin E."/>
            <person name="Kohn T."/>
            <person name="Peeters S.H."/>
            <person name="Heuer A."/>
            <person name="Rast P."/>
            <person name="Oberbeckmann S."/>
            <person name="Bunk B."/>
            <person name="Jeske O."/>
            <person name="Meyerdierks A."/>
            <person name="Storesund J.E."/>
            <person name="Kallscheuer N."/>
            <person name="Luecker S."/>
            <person name="Lage O.M."/>
            <person name="Pohl T."/>
            <person name="Merkel B.J."/>
            <person name="Hornburger P."/>
            <person name="Mueller R.-W."/>
            <person name="Bruemmer F."/>
            <person name="Labrenz M."/>
            <person name="Spormann A.M."/>
            <person name="Op den Camp H."/>
            <person name="Overmann J."/>
            <person name="Amann R."/>
            <person name="Jetten M.S.M."/>
            <person name="Mascher T."/>
            <person name="Medema M.H."/>
            <person name="Devos D.P."/>
            <person name="Kaster A.-K."/>
            <person name="Ovreas L."/>
            <person name="Rohde M."/>
            <person name="Galperin M.Y."/>
            <person name="Jogler C."/>
        </authorList>
    </citation>
    <scope>NUCLEOTIDE SEQUENCE [LARGE SCALE GENOMIC DNA]</scope>
    <source>
        <strain evidence="9 10">TBK1r</strain>
    </source>
</reference>
<dbReference type="PANTHER" id="PTHR11118:SF1">
    <property type="entry name" value="RNA-SPLICING LIGASE RTCB HOMOLOG"/>
    <property type="match status" value="1"/>
</dbReference>
<dbReference type="Proteomes" id="UP000318081">
    <property type="component" value="Chromosome"/>
</dbReference>
<sequence length="501" mass="53943">MTTMSHPRSTVPMIATGEATAILPTETTSPIRVIGTASIRETFDELCIQQAINSRTAPGVTDLVLNPDAHCGYGAPVGCVMVSPSHIYPGPVGVDIKCSMSLLQLDVPAEAIEDRTVRRALIAAICKRTPTGAGKGQRSVSNGRRVNRSLGMKAVIEGASEAVCEQLGIPIRWADRCEDSFHVGHDDTQEALASRLDWLLTQRHMTNFAEKMTQLGSYGGGNHFGECEVVEVGADDRSKQVAETFGLRDGKVAFLSHCGSRGFGHNLASGQFKTLQEKFSRWSIPLPAGDRQLVYAPLGSDEADGYLDDMALGANFATVNHLLINALVLEAFQEVIPGTTGDLVYFISHNIARKEIIDNVPSWVHRKGATRAFPGGHHALAGTPFAESGHPILLPGNPRDGSAVMVADEGAEKSCYSVNHGAGRILGRKQAKRTLDQSTIDSELEDHDILSNCRFYPKDEAPAAYKDFNEVLSSVKQAGLASEVARLKARFVIKDASKADD</sequence>
<name>A0ABX5Y3L6_9BACT</name>
<evidence type="ECO:0000256" key="1">
    <source>
        <dbReference type="ARBA" id="ARBA00022598"/>
    </source>
</evidence>
<evidence type="ECO:0000256" key="6">
    <source>
        <dbReference type="ARBA" id="ARBA00023211"/>
    </source>
</evidence>
<evidence type="ECO:0000256" key="4">
    <source>
        <dbReference type="ARBA" id="ARBA00022800"/>
    </source>
</evidence>